<comment type="caution">
    <text evidence="2">The sequence shown here is derived from an EMBL/GenBank/DDBJ whole genome shotgun (WGS) entry which is preliminary data.</text>
</comment>
<gene>
    <name evidence="2" type="ORF">EGN73_09340</name>
</gene>
<dbReference type="EMBL" id="RPHB01000004">
    <property type="protein sequence ID" value="MBW3468017.1"/>
    <property type="molecule type" value="Genomic_DNA"/>
</dbReference>
<evidence type="ECO:0000256" key="1">
    <source>
        <dbReference type="SAM" id="SignalP"/>
    </source>
</evidence>
<organism evidence="2 3">
    <name type="scientific">Arthrospiribacter ruber</name>
    <dbReference type="NCBI Taxonomy" id="2487934"/>
    <lineage>
        <taxon>Bacteria</taxon>
        <taxon>Pseudomonadati</taxon>
        <taxon>Bacteroidota</taxon>
        <taxon>Cytophagia</taxon>
        <taxon>Cytophagales</taxon>
        <taxon>Cyclobacteriaceae</taxon>
        <taxon>Arthrospiribacter</taxon>
    </lineage>
</organism>
<dbReference type="AlphaFoldDB" id="A0A951IXT3"/>
<sequence>MKYFILVALLFVKFQTVSAQSPIEEFLQKIEPLIIKEGFYHPDWEISKYYKFPNKTSYTMQYTKGHVAIHPVSGLMTDYSAGKIFDPELNVGINAKTAVLVDLTNGKEYQLKDFIKKGDGFGPKFILQ</sequence>
<reference evidence="2 3" key="1">
    <citation type="journal article" date="2020" name="Syst. Appl. Microbiol.">
        <title>Arthrospiribacter ruber gen. nov., sp. nov., a novel bacterium isolated from Arthrospira cultures.</title>
        <authorList>
            <person name="Waleron M."/>
            <person name="Misztak A."/>
            <person name="Waleron M.M."/>
            <person name="Furmaniak M."/>
            <person name="Mrozik A."/>
            <person name="Waleron K."/>
        </authorList>
    </citation>
    <scope>NUCLEOTIDE SEQUENCE [LARGE SCALE GENOMIC DNA]</scope>
    <source>
        <strain evidence="2 3">DPMB0001</strain>
    </source>
</reference>
<accession>A0A951IXT3</accession>
<feature type="chain" id="PRO_5036980545" evidence="1">
    <location>
        <begin position="20"/>
        <end position="128"/>
    </location>
</feature>
<protein>
    <submittedName>
        <fullName evidence="2">Uncharacterized protein</fullName>
    </submittedName>
</protein>
<proteinExistence type="predicted"/>
<evidence type="ECO:0000313" key="3">
    <source>
        <dbReference type="Proteomes" id="UP000727490"/>
    </source>
</evidence>
<name>A0A951IXT3_9BACT</name>
<feature type="signal peptide" evidence="1">
    <location>
        <begin position="1"/>
        <end position="19"/>
    </location>
</feature>
<dbReference type="RefSeq" id="WP_219288678.1">
    <property type="nucleotide sequence ID" value="NZ_RPHB01000004.1"/>
</dbReference>
<keyword evidence="1" id="KW-0732">Signal</keyword>
<keyword evidence="3" id="KW-1185">Reference proteome</keyword>
<dbReference type="Proteomes" id="UP000727490">
    <property type="component" value="Unassembled WGS sequence"/>
</dbReference>
<evidence type="ECO:0000313" key="2">
    <source>
        <dbReference type="EMBL" id="MBW3468017.1"/>
    </source>
</evidence>